<proteinExistence type="predicted"/>
<dbReference type="SMART" id="SM00036">
    <property type="entry name" value="CNH"/>
    <property type="match status" value="1"/>
</dbReference>
<evidence type="ECO:0000313" key="3">
    <source>
        <dbReference type="EMBL" id="GLB34618.1"/>
    </source>
</evidence>
<dbReference type="OrthoDB" id="2272012at2759"/>
<dbReference type="InterPro" id="IPR052233">
    <property type="entry name" value="Rho-type_GEFs"/>
</dbReference>
<comment type="caution">
    <text evidence="3">The sequence shown here is derived from an EMBL/GenBank/DDBJ whole genome shotgun (WGS) entry which is preliminary data.</text>
</comment>
<organism evidence="3 4">
    <name type="scientific">Lyophyllum shimeji</name>
    <name type="common">Hon-shimeji</name>
    <name type="synonym">Tricholoma shimeji</name>
    <dbReference type="NCBI Taxonomy" id="47721"/>
    <lineage>
        <taxon>Eukaryota</taxon>
        <taxon>Fungi</taxon>
        <taxon>Dikarya</taxon>
        <taxon>Basidiomycota</taxon>
        <taxon>Agaricomycotina</taxon>
        <taxon>Agaricomycetes</taxon>
        <taxon>Agaricomycetidae</taxon>
        <taxon>Agaricales</taxon>
        <taxon>Tricholomatineae</taxon>
        <taxon>Lyophyllaceae</taxon>
        <taxon>Lyophyllum</taxon>
    </lineage>
</organism>
<dbReference type="InterPro" id="IPR001180">
    <property type="entry name" value="CNH_dom"/>
</dbReference>
<sequence length="417" mass="47081">MRHNLQAWYLNLCRKLRWMLTCLRVFSRKRATCAEQLEILFLDSICAIPTANASLAPLPTTLSARIPQELFERIIDHLHDEIPALLACCVVCRAWVPASRYHLFGRLLVRPLVLTLERLQVNCAVSLQGKERVLYGTDNGIYFDWLQPTCPPTPVLLLPDPVTQIDMLDHYGLVVFLSGHRLMTVPLEILDPSTIPRDSSSCTRISSHVTFFEVGTILGRDLVCVVKAGLSTTCKLLHPVTAAHPGSQGFTLGSYKEFYVSERVTSIHFLRTVLVAGTSRHDFEVISVETLQTQPLLDPSVILPETGKSLPKCLAVFRIGRDVLLCYNYFAVYVDSHGLRLNRNSIWWRTDTIPIHAVALREPYLLGFAHDHIEVRHVQSGALIQTIWIDHTVLSLSPELFMIQTQDGRLLGLQFED</sequence>
<dbReference type="Proteomes" id="UP001063166">
    <property type="component" value="Unassembled WGS sequence"/>
</dbReference>
<evidence type="ECO:0000256" key="1">
    <source>
        <dbReference type="ARBA" id="ARBA00022658"/>
    </source>
</evidence>
<accession>A0A9P3PEU8</accession>
<evidence type="ECO:0000313" key="4">
    <source>
        <dbReference type="Proteomes" id="UP001063166"/>
    </source>
</evidence>
<dbReference type="PANTHER" id="PTHR46572">
    <property type="entry name" value="RHO1 GDP-GTP EXCHANGE PROTEIN 1-RELATED"/>
    <property type="match status" value="1"/>
</dbReference>
<dbReference type="GO" id="GO:0005085">
    <property type="term" value="F:guanyl-nucleotide exchange factor activity"/>
    <property type="evidence" value="ECO:0007669"/>
    <property type="project" value="UniProtKB-KW"/>
</dbReference>
<dbReference type="Pfam" id="PF00780">
    <property type="entry name" value="CNH"/>
    <property type="match status" value="1"/>
</dbReference>
<keyword evidence="4" id="KW-1185">Reference proteome</keyword>
<reference evidence="3" key="1">
    <citation type="submission" date="2022-07" db="EMBL/GenBank/DDBJ databases">
        <title>The genome of Lyophyllum shimeji provides insight into the initial evolution of ectomycorrhizal fungal genome.</title>
        <authorList>
            <person name="Kobayashi Y."/>
            <person name="Shibata T."/>
            <person name="Hirakawa H."/>
            <person name="Shigenobu S."/>
            <person name="Nishiyama T."/>
            <person name="Yamada A."/>
            <person name="Hasebe M."/>
            <person name="Kawaguchi M."/>
        </authorList>
    </citation>
    <scope>NUCLEOTIDE SEQUENCE</scope>
    <source>
        <strain evidence="3">AT787</strain>
    </source>
</reference>
<dbReference type="PROSITE" id="PS50219">
    <property type="entry name" value="CNH"/>
    <property type="match status" value="1"/>
</dbReference>
<gene>
    <name evidence="3" type="primary">ROM2</name>
    <name evidence="3" type="ORF">LshimejAT787_0201830</name>
</gene>
<protein>
    <submittedName>
        <fullName evidence="3">CNH-domain-containing protein</fullName>
    </submittedName>
</protein>
<name>A0A9P3PEU8_LYOSH</name>
<keyword evidence="1" id="KW-0344">Guanine-nucleotide releasing factor</keyword>
<feature type="domain" description="CNH" evidence="2">
    <location>
        <begin position="118"/>
        <end position="402"/>
    </location>
</feature>
<dbReference type="EMBL" id="BRPK01000002">
    <property type="protein sequence ID" value="GLB34618.1"/>
    <property type="molecule type" value="Genomic_DNA"/>
</dbReference>
<evidence type="ECO:0000259" key="2">
    <source>
        <dbReference type="PROSITE" id="PS50219"/>
    </source>
</evidence>
<dbReference type="PANTHER" id="PTHR46572:SF2">
    <property type="entry name" value="RHO1 GDP-GTP EXCHANGE PROTEIN 1-RELATED"/>
    <property type="match status" value="1"/>
</dbReference>
<dbReference type="AlphaFoldDB" id="A0A9P3PEU8"/>